<dbReference type="OrthoDB" id="9816277at2"/>
<dbReference type="PANTHER" id="PTHR43236:SF1">
    <property type="entry name" value="BLL7220 PROTEIN"/>
    <property type="match status" value="1"/>
</dbReference>
<comment type="caution">
    <text evidence="2">The sequence shown here is derived from an EMBL/GenBank/DDBJ whole genome shotgun (WGS) entry which is preliminary data.</text>
</comment>
<keyword evidence="3" id="KW-1185">Reference proteome</keyword>
<evidence type="ECO:0000313" key="2">
    <source>
        <dbReference type="EMBL" id="GAE94725.1"/>
    </source>
</evidence>
<dbReference type="PANTHER" id="PTHR43236">
    <property type="entry name" value="ANTITOXIN HIGA1"/>
    <property type="match status" value="1"/>
</dbReference>
<gene>
    <name evidence="2" type="ORF">JCM21714_3909</name>
</gene>
<accession>W4VMS2</accession>
<evidence type="ECO:0000259" key="1">
    <source>
        <dbReference type="Pfam" id="PF06114"/>
    </source>
</evidence>
<feature type="domain" description="IrrE N-terminal-like" evidence="1">
    <location>
        <begin position="80"/>
        <end position="150"/>
    </location>
</feature>
<dbReference type="RefSeq" id="WP_035725402.1">
    <property type="nucleotide sequence ID" value="NZ_BAVS01000030.1"/>
</dbReference>
<dbReference type="STRING" id="1298598.JCM21714_3909"/>
<dbReference type="AlphaFoldDB" id="W4VMS2"/>
<name>W4VMS2_9BACI</name>
<proteinExistence type="predicted"/>
<dbReference type="eggNOG" id="COG2856">
    <property type="taxonomic scope" value="Bacteria"/>
</dbReference>
<dbReference type="Gene3D" id="1.10.10.2910">
    <property type="match status" value="1"/>
</dbReference>
<sequence>MNNKIVLNELKIENIHKLARHKRQTLGFVGGETPIANNIFTIIENLDIKLLEYPIKSEDGNPAFSAALMYSEEGGEELVFIGLNTADYFDKQVFALAHELYHFYTKTGSHLSRLEDEEHNLIEAQANRFTAEFLLPESILESIVLREFKTSSLQKVHTKTILRFIARLQCTWWLPFRSLVKRLKKINAISEEQYTELYATDERNLNSEYGRLGQAINKDIFSKLNTTTSTTDISPKDIEVIIRNFEDNIIEEDKFTETLILFHKNPDDLGYEFTISDEDMDEFEAFFKEERDNDS</sequence>
<dbReference type="Proteomes" id="UP000019102">
    <property type="component" value="Unassembled WGS sequence"/>
</dbReference>
<organism evidence="2 3">
    <name type="scientific">Gracilibacillus boraciitolerans JCM 21714</name>
    <dbReference type="NCBI Taxonomy" id="1298598"/>
    <lineage>
        <taxon>Bacteria</taxon>
        <taxon>Bacillati</taxon>
        <taxon>Bacillota</taxon>
        <taxon>Bacilli</taxon>
        <taxon>Bacillales</taxon>
        <taxon>Bacillaceae</taxon>
        <taxon>Gracilibacillus</taxon>
    </lineage>
</organism>
<reference evidence="2 3" key="1">
    <citation type="journal article" date="2014" name="Genome Announc.">
        <title>Draft Genome Sequence of the Boron-Tolerant and Moderately Halotolerant Bacterium Gracilibacillus boraciitolerans JCM 21714T.</title>
        <authorList>
            <person name="Ahmed I."/>
            <person name="Oshima K."/>
            <person name="Suda W."/>
            <person name="Kitamura K."/>
            <person name="Iida T."/>
            <person name="Ohmori Y."/>
            <person name="Fujiwara T."/>
            <person name="Hattori M."/>
            <person name="Ohkuma M."/>
        </authorList>
    </citation>
    <scope>NUCLEOTIDE SEQUENCE [LARGE SCALE GENOMIC DNA]</scope>
    <source>
        <strain evidence="2 3">JCM 21714</strain>
    </source>
</reference>
<dbReference type="EMBL" id="BAVS01000030">
    <property type="protein sequence ID" value="GAE94725.1"/>
    <property type="molecule type" value="Genomic_DNA"/>
</dbReference>
<protein>
    <recommendedName>
        <fullName evidence="1">IrrE N-terminal-like domain-containing protein</fullName>
    </recommendedName>
</protein>
<dbReference type="InterPro" id="IPR010359">
    <property type="entry name" value="IrrE_HExxH"/>
</dbReference>
<dbReference type="InterPro" id="IPR052345">
    <property type="entry name" value="Rad_response_metalloprotease"/>
</dbReference>
<evidence type="ECO:0000313" key="3">
    <source>
        <dbReference type="Proteomes" id="UP000019102"/>
    </source>
</evidence>
<dbReference type="Pfam" id="PF06114">
    <property type="entry name" value="Peptidase_M78"/>
    <property type="match status" value="1"/>
</dbReference>